<evidence type="ECO:0000259" key="2">
    <source>
        <dbReference type="PROSITE" id="PS50879"/>
    </source>
</evidence>
<organism evidence="3 4">
    <name type="scientific">Lasiodiplodia theobromae</name>
    <dbReference type="NCBI Taxonomy" id="45133"/>
    <lineage>
        <taxon>Eukaryota</taxon>
        <taxon>Fungi</taxon>
        <taxon>Dikarya</taxon>
        <taxon>Ascomycota</taxon>
        <taxon>Pezizomycotina</taxon>
        <taxon>Dothideomycetes</taxon>
        <taxon>Dothideomycetes incertae sedis</taxon>
        <taxon>Botryosphaeriales</taxon>
        <taxon>Botryosphaeriaceae</taxon>
        <taxon>Lasiodiplodia</taxon>
    </lineage>
</organism>
<protein>
    <recommendedName>
        <fullName evidence="2">RNase H type-1 domain-containing protein</fullName>
    </recommendedName>
</protein>
<evidence type="ECO:0000256" key="1">
    <source>
        <dbReference type="SAM" id="MobiDB-lite"/>
    </source>
</evidence>
<gene>
    <name evidence="3" type="ORF">DBV05_g5418</name>
</gene>
<dbReference type="EMBL" id="VCHE01000028">
    <property type="protein sequence ID" value="KAB2575907.1"/>
    <property type="molecule type" value="Genomic_DNA"/>
</dbReference>
<dbReference type="SUPFAM" id="SSF53098">
    <property type="entry name" value="Ribonuclease H-like"/>
    <property type="match status" value="1"/>
</dbReference>
<reference evidence="3 4" key="1">
    <citation type="journal article" date="2019" name="Sci. Rep.">
        <title>A multi-omics analysis of the grapevine pathogen Lasiodiplodia theobromae reveals that temperature affects the expression of virulence- and pathogenicity-related genes.</title>
        <authorList>
            <person name="Felix C."/>
            <person name="Meneses R."/>
            <person name="Goncalves M.F.M."/>
            <person name="Tilleman L."/>
            <person name="Duarte A.S."/>
            <person name="Jorrin-Novo J.V."/>
            <person name="Van de Peer Y."/>
            <person name="Deforce D."/>
            <person name="Van Nieuwerburgh F."/>
            <person name="Esteves A.C."/>
            <person name="Alves A."/>
        </authorList>
    </citation>
    <scope>NUCLEOTIDE SEQUENCE [LARGE SCALE GENOMIC DNA]</scope>
    <source>
        <strain evidence="3 4">LA-SOL3</strain>
    </source>
</reference>
<dbReference type="InterPro" id="IPR012337">
    <property type="entry name" value="RNaseH-like_sf"/>
</dbReference>
<feature type="region of interest" description="Disordered" evidence="1">
    <location>
        <begin position="1"/>
        <end position="24"/>
    </location>
</feature>
<dbReference type="Gene3D" id="3.30.420.10">
    <property type="entry name" value="Ribonuclease H-like superfamily/Ribonuclease H"/>
    <property type="match status" value="1"/>
</dbReference>
<dbReference type="InterPro" id="IPR036397">
    <property type="entry name" value="RNaseH_sf"/>
</dbReference>
<feature type="region of interest" description="Disordered" evidence="1">
    <location>
        <begin position="77"/>
        <end position="96"/>
    </location>
</feature>
<proteinExistence type="predicted"/>
<sequence>MSEPVPPAVAAAATKSADARAPLKPCNNKKFHGHCWTKGKNPDRPEAKAKVVEWVKKEYTRDDRGYRLTLWTDAAVHQTNENSTQEGGGPEGENCSSAVVYRNQLNDDEWEWVEETLLHEGIVTIRFGELSAVLLALRKALQIVSSPAGAHITSVAIYSDNLRVVEWIRDYRKGATYWEGWSGQFRAEMAEAVNLTNNIRRIGVQVEIAWIPGHEDLEGNMLADYIARRTAGTLPGWPESDEGWAKLLSGGPEAYEKRKKLVADRERAEQVFAERDEARKNRSSYNYSQNY</sequence>
<feature type="compositionally biased region" description="Low complexity" evidence="1">
    <location>
        <begin position="8"/>
        <end position="22"/>
    </location>
</feature>
<dbReference type="GO" id="GO:0003676">
    <property type="term" value="F:nucleic acid binding"/>
    <property type="evidence" value="ECO:0007669"/>
    <property type="project" value="InterPro"/>
</dbReference>
<dbReference type="GO" id="GO:0004523">
    <property type="term" value="F:RNA-DNA hybrid ribonuclease activity"/>
    <property type="evidence" value="ECO:0007669"/>
    <property type="project" value="InterPro"/>
</dbReference>
<dbReference type="Proteomes" id="UP000325902">
    <property type="component" value="Unassembled WGS sequence"/>
</dbReference>
<dbReference type="OrthoDB" id="4729724at2759"/>
<keyword evidence="4" id="KW-1185">Reference proteome</keyword>
<accession>A0A5N5DE70</accession>
<dbReference type="Pfam" id="PF00075">
    <property type="entry name" value="RNase_H"/>
    <property type="match status" value="1"/>
</dbReference>
<feature type="domain" description="RNase H type-1" evidence="2">
    <location>
        <begin position="64"/>
        <end position="232"/>
    </location>
</feature>
<name>A0A5N5DE70_9PEZI</name>
<dbReference type="InterPro" id="IPR002156">
    <property type="entry name" value="RNaseH_domain"/>
</dbReference>
<dbReference type="AlphaFoldDB" id="A0A5N5DE70"/>
<evidence type="ECO:0000313" key="4">
    <source>
        <dbReference type="Proteomes" id="UP000325902"/>
    </source>
</evidence>
<evidence type="ECO:0000313" key="3">
    <source>
        <dbReference type="EMBL" id="KAB2575907.1"/>
    </source>
</evidence>
<dbReference type="PROSITE" id="PS50879">
    <property type="entry name" value="RNASE_H_1"/>
    <property type="match status" value="1"/>
</dbReference>
<comment type="caution">
    <text evidence="3">The sequence shown here is derived from an EMBL/GenBank/DDBJ whole genome shotgun (WGS) entry which is preliminary data.</text>
</comment>